<feature type="region of interest" description="Disordered" evidence="1">
    <location>
        <begin position="1"/>
        <end position="33"/>
    </location>
</feature>
<sequence length="342" mass="36984">MRRFDGRGGAEPPLLTLRDTPDNPAPPGGTLVAAGTRDDCTLRVATWQPTSRTCRGTVTLLQGRAEFIEKYYETIRDLRARGFAVVAFDWRGQGESDRRVDDPHKGHVARFDDYRLDLLAVADMVLAGMPQPHLCLAHSMGGCIALTGALDGWLPFRRLVTVAPMLSIRMIRAPAAASLLARGLDRLGFGSRYIPFGKPVSIATNPYPGNRLCRDPARYARNAAAARQVGAGAVGDPTIAWLAGAFRAMARLRDPRAAPRITLPTLIVAAGADPVCGTAVTERFAARLKAGHILVLPDSRHEILSERDAIRQDFWAAFDAFMPGSALPTPAEVERHAAPVPV</sequence>
<comment type="caution">
    <text evidence="3">The sequence shown here is derived from an EMBL/GenBank/DDBJ whole genome shotgun (WGS) entry which is preliminary data.</text>
</comment>
<evidence type="ECO:0000313" key="4">
    <source>
        <dbReference type="Proteomes" id="UP001236369"/>
    </source>
</evidence>
<keyword evidence="3" id="KW-0378">Hydrolase</keyword>
<dbReference type="SUPFAM" id="SSF53474">
    <property type="entry name" value="alpha/beta-Hydrolases"/>
    <property type="match status" value="1"/>
</dbReference>
<evidence type="ECO:0000256" key="1">
    <source>
        <dbReference type="SAM" id="MobiDB-lite"/>
    </source>
</evidence>
<dbReference type="InterPro" id="IPR022742">
    <property type="entry name" value="Hydrolase_4"/>
</dbReference>
<feature type="domain" description="Serine aminopeptidase S33" evidence="2">
    <location>
        <begin position="55"/>
        <end position="308"/>
    </location>
</feature>
<accession>A0ABU0HLH4</accession>
<dbReference type="EC" id="3.1.1.5" evidence="3"/>
<organism evidence="3 4">
    <name type="scientific">Methylobacterium persicinum</name>
    <dbReference type="NCBI Taxonomy" id="374426"/>
    <lineage>
        <taxon>Bacteria</taxon>
        <taxon>Pseudomonadati</taxon>
        <taxon>Pseudomonadota</taxon>
        <taxon>Alphaproteobacteria</taxon>
        <taxon>Hyphomicrobiales</taxon>
        <taxon>Methylobacteriaceae</taxon>
        <taxon>Methylobacterium</taxon>
    </lineage>
</organism>
<dbReference type="GO" id="GO:0004622">
    <property type="term" value="F:phosphatidylcholine lysophospholipase activity"/>
    <property type="evidence" value="ECO:0007669"/>
    <property type="project" value="UniProtKB-EC"/>
</dbReference>
<dbReference type="InterPro" id="IPR029058">
    <property type="entry name" value="AB_hydrolase_fold"/>
</dbReference>
<dbReference type="Proteomes" id="UP001236369">
    <property type="component" value="Unassembled WGS sequence"/>
</dbReference>
<protein>
    <submittedName>
        <fullName evidence="3">Lysophospholipase</fullName>
        <ecNumber evidence="3">3.1.1.5</ecNumber>
    </submittedName>
</protein>
<dbReference type="InterPro" id="IPR051044">
    <property type="entry name" value="MAG_DAG_Lipase"/>
</dbReference>
<name>A0ABU0HLH4_9HYPH</name>
<keyword evidence="4" id="KW-1185">Reference proteome</keyword>
<dbReference type="EMBL" id="JAUSVV010000005">
    <property type="protein sequence ID" value="MDQ0443181.1"/>
    <property type="molecule type" value="Genomic_DNA"/>
</dbReference>
<reference evidence="3 4" key="1">
    <citation type="submission" date="2023-07" db="EMBL/GenBank/DDBJ databases">
        <title>Genomic Encyclopedia of Type Strains, Phase IV (KMG-IV): sequencing the most valuable type-strain genomes for metagenomic binning, comparative biology and taxonomic classification.</title>
        <authorList>
            <person name="Goeker M."/>
        </authorList>
    </citation>
    <scope>NUCLEOTIDE SEQUENCE [LARGE SCALE GENOMIC DNA]</scope>
    <source>
        <strain evidence="3 4">DSM 19562</strain>
    </source>
</reference>
<dbReference type="Pfam" id="PF12146">
    <property type="entry name" value="Hydrolase_4"/>
    <property type="match status" value="1"/>
</dbReference>
<dbReference type="PANTHER" id="PTHR11614">
    <property type="entry name" value="PHOSPHOLIPASE-RELATED"/>
    <property type="match status" value="1"/>
</dbReference>
<gene>
    <name evidence="3" type="ORF">QO016_002679</name>
</gene>
<proteinExistence type="predicted"/>
<dbReference type="Gene3D" id="3.40.50.1820">
    <property type="entry name" value="alpha/beta hydrolase"/>
    <property type="match status" value="1"/>
</dbReference>
<evidence type="ECO:0000313" key="3">
    <source>
        <dbReference type="EMBL" id="MDQ0443181.1"/>
    </source>
</evidence>
<evidence type="ECO:0000259" key="2">
    <source>
        <dbReference type="Pfam" id="PF12146"/>
    </source>
</evidence>